<feature type="region of interest" description="Disordered" evidence="1">
    <location>
        <begin position="40"/>
        <end position="64"/>
    </location>
</feature>
<evidence type="ECO:0000313" key="3">
    <source>
        <dbReference type="Proteomes" id="UP000299102"/>
    </source>
</evidence>
<dbReference type="AlphaFoldDB" id="A0A4C1X7Q4"/>
<proteinExistence type="predicted"/>
<feature type="compositionally biased region" description="Basic and acidic residues" evidence="1">
    <location>
        <begin position="40"/>
        <end position="56"/>
    </location>
</feature>
<keyword evidence="3" id="KW-1185">Reference proteome</keyword>
<gene>
    <name evidence="2" type="ORF">EVAR_48055_1</name>
</gene>
<evidence type="ECO:0000256" key="1">
    <source>
        <dbReference type="SAM" id="MobiDB-lite"/>
    </source>
</evidence>
<protein>
    <submittedName>
        <fullName evidence="2">Uncharacterized protein</fullName>
    </submittedName>
</protein>
<dbReference type="EMBL" id="BGZK01000752">
    <property type="protein sequence ID" value="GBP59080.1"/>
    <property type="molecule type" value="Genomic_DNA"/>
</dbReference>
<comment type="caution">
    <text evidence="2">The sequence shown here is derived from an EMBL/GenBank/DDBJ whole genome shotgun (WGS) entry which is preliminary data.</text>
</comment>
<organism evidence="2 3">
    <name type="scientific">Eumeta variegata</name>
    <name type="common">Bagworm moth</name>
    <name type="synonym">Eumeta japonica</name>
    <dbReference type="NCBI Taxonomy" id="151549"/>
    <lineage>
        <taxon>Eukaryota</taxon>
        <taxon>Metazoa</taxon>
        <taxon>Ecdysozoa</taxon>
        <taxon>Arthropoda</taxon>
        <taxon>Hexapoda</taxon>
        <taxon>Insecta</taxon>
        <taxon>Pterygota</taxon>
        <taxon>Neoptera</taxon>
        <taxon>Endopterygota</taxon>
        <taxon>Lepidoptera</taxon>
        <taxon>Glossata</taxon>
        <taxon>Ditrysia</taxon>
        <taxon>Tineoidea</taxon>
        <taxon>Psychidae</taxon>
        <taxon>Oiketicinae</taxon>
        <taxon>Eumeta</taxon>
    </lineage>
</organism>
<reference evidence="2 3" key="1">
    <citation type="journal article" date="2019" name="Commun. Biol.">
        <title>The bagworm genome reveals a unique fibroin gene that provides high tensile strength.</title>
        <authorList>
            <person name="Kono N."/>
            <person name="Nakamura H."/>
            <person name="Ohtoshi R."/>
            <person name="Tomita M."/>
            <person name="Numata K."/>
            <person name="Arakawa K."/>
        </authorList>
    </citation>
    <scope>NUCLEOTIDE SEQUENCE [LARGE SCALE GENOMIC DNA]</scope>
</reference>
<name>A0A4C1X7Q4_EUMVA</name>
<evidence type="ECO:0000313" key="2">
    <source>
        <dbReference type="EMBL" id="GBP59080.1"/>
    </source>
</evidence>
<sequence>MDPMPVPNSSESITVYAGSEQPSRYGVPSFHPQVKIRRNAFDKSHSSSGPELERAGHCGRGGAHKSTRFAGWHFRPETNAPCYFHHLPRMFFTRAVGLVIPPPESSGRRV</sequence>
<dbReference type="Proteomes" id="UP000299102">
    <property type="component" value="Unassembled WGS sequence"/>
</dbReference>
<accession>A0A4C1X7Q4</accession>